<dbReference type="RefSeq" id="WP_184842772.1">
    <property type="nucleotide sequence ID" value="NZ_JACHMN010000003.1"/>
</dbReference>
<keyword evidence="2" id="KW-0479">Metal-binding</keyword>
<reference evidence="3 4" key="1">
    <citation type="submission" date="2020-08" db="EMBL/GenBank/DDBJ databases">
        <title>Sequencing the genomes of 1000 actinobacteria strains.</title>
        <authorList>
            <person name="Klenk H.-P."/>
        </authorList>
    </citation>
    <scope>NUCLEOTIDE SEQUENCE [LARGE SCALE GENOMIC DNA]</scope>
    <source>
        <strain evidence="3 4">DSM 45362</strain>
    </source>
</reference>
<dbReference type="SUPFAM" id="SSF48264">
    <property type="entry name" value="Cytochrome P450"/>
    <property type="match status" value="1"/>
</dbReference>
<organism evidence="3 4">
    <name type="scientific">Allocatelliglobosispora scoriae</name>
    <dbReference type="NCBI Taxonomy" id="643052"/>
    <lineage>
        <taxon>Bacteria</taxon>
        <taxon>Bacillati</taxon>
        <taxon>Actinomycetota</taxon>
        <taxon>Actinomycetes</taxon>
        <taxon>Micromonosporales</taxon>
        <taxon>Micromonosporaceae</taxon>
        <taxon>Allocatelliglobosispora</taxon>
    </lineage>
</organism>
<evidence type="ECO:0000256" key="1">
    <source>
        <dbReference type="ARBA" id="ARBA00010617"/>
    </source>
</evidence>
<evidence type="ECO:0000313" key="3">
    <source>
        <dbReference type="EMBL" id="MBB5872712.1"/>
    </source>
</evidence>
<name>A0A841C0Y1_9ACTN</name>
<dbReference type="InterPro" id="IPR017972">
    <property type="entry name" value="Cyt_P450_CS"/>
</dbReference>
<dbReference type="PRINTS" id="PR00359">
    <property type="entry name" value="BP450"/>
</dbReference>
<dbReference type="GO" id="GO:0008395">
    <property type="term" value="F:steroid hydroxylase activity"/>
    <property type="evidence" value="ECO:0007669"/>
    <property type="project" value="TreeGrafter"/>
</dbReference>
<evidence type="ECO:0000313" key="4">
    <source>
        <dbReference type="Proteomes" id="UP000587527"/>
    </source>
</evidence>
<dbReference type="PANTHER" id="PTHR46696">
    <property type="entry name" value="P450, PUTATIVE (EUROFUNG)-RELATED"/>
    <property type="match status" value="1"/>
</dbReference>
<protein>
    <submittedName>
        <fullName evidence="3">Cytochrome P450</fullName>
    </submittedName>
</protein>
<dbReference type="GO" id="GO:0036199">
    <property type="term" value="F:cholest-4-en-3-one 26-monooxygenase activity"/>
    <property type="evidence" value="ECO:0007669"/>
    <property type="project" value="TreeGrafter"/>
</dbReference>
<keyword evidence="2" id="KW-0503">Monooxygenase</keyword>
<proteinExistence type="inferred from homology"/>
<keyword evidence="2" id="KW-0349">Heme</keyword>
<comment type="similarity">
    <text evidence="1 2">Belongs to the cytochrome P450 family.</text>
</comment>
<dbReference type="Pfam" id="PF00067">
    <property type="entry name" value="p450"/>
    <property type="match status" value="1"/>
</dbReference>
<keyword evidence="4" id="KW-1185">Reference proteome</keyword>
<dbReference type="EMBL" id="JACHMN010000003">
    <property type="protein sequence ID" value="MBB5872712.1"/>
    <property type="molecule type" value="Genomic_DNA"/>
</dbReference>
<comment type="caution">
    <text evidence="3">The sequence shown here is derived from an EMBL/GenBank/DDBJ whole genome shotgun (WGS) entry which is preliminary data.</text>
</comment>
<dbReference type="Proteomes" id="UP000587527">
    <property type="component" value="Unassembled WGS sequence"/>
</dbReference>
<dbReference type="Gene3D" id="1.10.630.10">
    <property type="entry name" value="Cytochrome P450"/>
    <property type="match status" value="1"/>
</dbReference>
<evidence type="ECO:0000256" key="2">
    <source>
        <dbReference type="RuleBase" id="RU000461"/>
    </source>
</evidence>
<dbReference type="InterPro" id="IPR036396">
    <property type="entry name" value="Cyt_P450_sf"/>
</dbReference>
<dbReference type="AlphaFoldDB" id="A0A841C0Y1"/>
<gene>
    <name evidence="3" type="ORF">F4553_006146</name>
</gene>
<keyword evidence="2" id="KW-0560">Oxidoreductase</keyword>
<dbReference type="GO" id="GO:0005506">
    <property type="term" value="F:iron ion binding"/>
    <property type="evidence" value="ECO:0007669"/>
    <property type="project" value="InterPro"/>
</dbReference>
<dbReference type="InterPro" id="IPR001128">
    <property type="entry name" value="Cyt_P450"/>
</dbReference>
<sequence length="389" mass="41799">MTADLADPAVFAAGGQHEAWRELRQHSPVHRHPSGFWSVTGYADVERVLRDHAAFTSERGTLLNLLGKPDPASGRQLAATDPPAHDRMRLPLQRVMGSRAAGASTRRIQLAVRELLAPGADGDAFDLAVAMRGLPLALIGSLLDLPTGDWPRLVQLVMAASAEEDPEFQLADGPAATLARAHRELFAYFLELVRARGRAPGDDLVSLMLTVMDPAETVSNCYSLLLGASVTLPNVPTAAVLATAGTPAWRRFADDPDALASGVEEALRWASPASHFMRHATGPVTLSGVAIPAGDPVVAWIGAANRDPAIFVDPDVFDPVRSPNRHLAFGGGHHYCIGSHHARLALRLLFTELFAMFDEVDVVGEPVRVRSTFLSGFTRLAVAGRPRRR</sequence>
<dbReference type="GO" id="GO:0020037">
    <property type="term" value="F:heme binding"/>
    <property type="evidence" value="ECO:0007669"/>
    <property type="project" value="InterPro"/>
</dbReference>
<accession>A0A841C0Y1</accession>
<dbReference type="GO" id="GO:0006707">
    <property type="term" value="P:cholesterol catabolic process"/>
    <property type="evidence" value="ECO:0007669"/>
    <property type="project" value="TreeGrafter"/>
</dbReference>
<dbReference type="InterPro" id="IPR002397">
    <property type="entry name" value="Cyt_P450_B"/>
</dbReference>
<keyword evidence="2" id="KW-0408">Iron</keyword>
<dbReference type="PROSITE" id="PS00086">
    <property type="entry name" value="CYTOCHROME_P450"/>
    <property type="match status" value="1"/>
</dbReference>
<dbReference type="PANTHER" id="PTHR46696:SF4">
    <property type="entry name" value="BIOTIN BIOSYNTHESIS CYTOCHROME P450"/>
    <property type="match status" value="1"/>
</dbReference>